<organism evidence="1 2">
    <name type="scientific">Allokutzneria albata</name>
    <name type="common">Kibdelosporangium albatum</name>
    <dbReference type="NCBI Taxonomy" id="211114"/>
    <lineage>
        <taxon>Bacteria</taxon>
        <taxon>Bacillati</taxon>
        <taxon>Actinomycetota</taxon>
        <taxon>Actinomycetes</taxon>
        <taxon>Pseudonocardiales</taxon>
        <taxon>Pseudonocardiaceae</taxon>
        <taxon>Allokutzneria</taxon>
    </lineage>
</organism>
<dbReference type="EMBL" id="LT629701">
    <property type="protein sequence ID" value="SDN73931.1"/>
    <property type="molecule type" value="Genomic_DNA"/>
</dbReference>
<name>A0A1H0DVC0_ALLAB</name>
<reference evidence="1 2" key="1">
    <citation type="submission" date="2016-10" db="EMBL/GenBank/DDBJ databases">
        <authorList>
            <person name="de Groot N.N."/>
        </authorList>
    </citation>
    <scope>NUCLEOTIDE SEQUENCE [LARGE SCALE GENOMIC DNA]</scope>
    <source>
        <strain evidence="1 2">DSM 44149</strain>
    </source>
</reference>
<evidence type="ECO:0000313" key="1">
    <source>
        <dbReference type="EMBL" id="SDN73931.1"/>
    </source>
</evidence>
<dbReference type="STRING" id="211114.SAMN04489726_8007"/>
<sequence length="47" mass="5562">MWLGIKPWEMDLLSREDFLMCKALVEQRKADIRREQAQTAANKRAGR</sequence>
<keyword evidence="2" id="KW-1185">Reference proteome</keyword>
<dbReference type="AlphaFoldDB" id="A0A1H0DVC0"/>
<protein>
    <submittedName>
        <fullName evidence="1">Uncharacterized protein</fullName>
    </submittedName>
</protein>
<dbReference type="RefSeq" id="WP_156051385.1">
    <property type="nucleotide sequence ID" value="NZ_JOEF01000022.1"/>
</dbReference>
<evidence type="ECO:0000313" key="2">
    <source>
        <dbReference type="Proteomes" id="UP000183376"/>
    </source>
</evidence>
<accession>A0A1H0DVC0</accession>
<dbReference type="Proteomes" id="UP000183376">
    <property type="component" value="Chromosome I"/>
</dbReference>
<proteinExistence type="predicted"/>
<gene>
    <name evidence="1" type="ORF">SAMN04489726_8007</name>
</gene>